<feature type="transmembrane region" description="Helical" evidence="7">
    <location>
        <begin position="31"/>
        <end position="53"/>
    </location>
</feature>
<proteinExistence type="predicted"/>
<sequence>MMGMTVDQTIVFAILLATLLLFVWGRWRYDIVALGALFLVFIAGLVPPAEVFLGFGHPAVITVAAVLVISRGLLNAGVVDAMSRLLSRVGDRPTVQVATLTAIVVLCSGFMNNVGALALLMPVAIWLSRKSGRSPSLLLMPLAFGSLIGGLLTLIGTPPNIIIATYRTQTDAPPFGMFDFAPVGAGVALVGLVFIALVGWRLTPKRESAESAEELFEIDDYISEVIVAEESKMVGRTLFHLNAAMEDGEQITVAGLIRGDRYIPAPSWYEVLQAGDLLVVEADAEELQFLVEELGFELAENKVDHKEAMESEEIRIIEAIVTTGSVLVGRTAAGMRLRRTHHVNLLAVARQGQRLRTRLGQTQLAVGDILLLQGGQEALQAALTHLGCLPLAERGFRLPKPRKVVMAVGIFGAAMAAAAFNVMPVQIAFMAAALIMIVIGLISVEEIYESIDWPIIILLGAMFPLGNALETTGGAQLIADKMMLLSDHFAPVVTLAVLMVGTMLLSNVVNNAAAAVLMAPIAIHLALGMGVSADPLLMGVAVGASCAFLTPVGHQSNALVMAPGGYRFGDYWQLGLPMSILVVAVAVPLITLFWRF</sequence>
<keyword evidence="6 7" id="KW-0472">Membrane</keyword>
<feature type="domain" description="RCK C-terminal" evidence="8">
    <location>
        <begin position="304"/>
        <end position="389"/>
    </location>
</feature>
<gene>
    <name evidence="9" type="ORF">MRX98_11455</name>
</gene>
<dbReference type="PROSITE" id="PS01271">
    <property type="entry name" value="NA_SULFATE"/>
    <property type="match status" value="1"/>
</dbReference>
<dbReference type="Gene3D" id="3.30.70.1450">
    <property type="entry name" value="Regulator of K+ conductance, C-terminal domain"/>
    <property type="match status" value="2"/>
</dbReference>
<dbReference type="PANTHER" id="PTHR43652:SF2">
    <property type="entry name" value="BASIC AMINO ACID ANTIPORTER YFCC-RELATED"/>
    <property type="match status" value="1"/>
</dbReference>
<keyword evidence="4" id="KW-0677">Repeat</keyword>
<dbReference type="Proteomes" id="UP001165427">
    <property type="component" value="Unassembled WGS sequence"/>
</dbReference>
<keyword evidence="2" id="KW-0813">Transport</keyword>
<dbReference type="Pfam" id="PF02080">
    <property type="entry name" value="TrkA_C"/>
    <property type="match status" value="2"/>
</dbReference>
<feature type="transmembrane region" description="Helical" evidence="7">
    <location>
        <begin position="427"/>
        <end position="444"/>
    </location>
</feature>
<organism evidence="9 10">
    <name type="scientific">Desulfatitalea alkaliphila</name>
    <dbReference type="NCBI Taxonomy" id="2929485"/>
    <lineage>
        <taxon>Bacteria</taxon>
        <taxon>Pseudomonadati</taxon>
        <taxon>Thermodesulfobacteriota</taxon>
        <taxon>Desulfobacteria</taxon>
        <taxon>Desulfobacterales</taxon>
        <taxon>Desulfosarcinaceae</taxon>
        <taxon>Desulfatitalea</taxon>
    </lineage>
</organism>
<dbReference type="Pfam" id="PF03600">
    <property type="entry name" value="CitMHS"/>
    <property type="match status" value="1"/>
</dbReference>
<evidence type="ECO:0000256" key="7">
    <source>
        <dbReference type="SAM" id="Phobius"/>
    </source>
</evidence>
<keyword evidence="3 7" id="KW-0812">Transmembrane</keyword>
<dbReference type="InterPro" id="IPR004680">
    <property type="entry name" value="Cit_transptr-like_dom"/>
</dbReference>
<reference evidence="9" key="1">
    <citation type="submission" date="2022-04" db="EMBL/GenBank/DDBJ databases">
        <title>Desulfatitalea alkaliphila sp. nov., a novel anaerobic sulfate-reducing bacterium isolated from terrestrial mud volcano, Taman Peninsula, Russia.</title>
        <authorList>
            <person name="Khomyakova M.A."/>
            <person name="Merkel A.Y."/>
            <person name="Slobodkin A.I."/>
        </authorList>
    </citation>
    <scope>NUCLEOTIDE SEQUENCE</scope>
    <source>
        <strain evidence="9">M08but</strain>
    </source>
</reference>
<feature type="transmembrane region" description="Helical" evidence="7">
    <location>
        <begin position="521"/>
        <end position="551"/>
    </location>
</feature>
<dbReference type="InterPro" id="IPR006037">
    <property type="entry name" value="RCK_C"/>
</dbReference>
<dbReference type="InterPro" id="IPR031312">
    <property type="entry name" value="Na/sul_symport_CS"/>
</dbReference>
<feature type="transmembrane region" description="Helical" evidence="7">
    <location>
        <begin position="137"/>
        <end position="155"/>
    </location>
</feature>
<evidence type="ECO:0000256" key="2">
    <source>
        <dbReference type="ARBA" id="ARBA00022448"/>
    </source>
</evidence>
<keyword evidence="5 7" id="KW-1133">Transmembrane helix</keyword>
<dbReference type="PANTHER" id="PTHR43652">
    <property type="entry name" value="BASIC AMINO ACID ANTIPORTER YFCC-RELATED"/>
    <property type="match status" value="1"/>
</dbReference>
<feature type="transmembrane region" description="Helical" evidence="7">
    <location>
        <begin position="571"/>
        <end position="594"/>
    </location>
</feature>
<protein>
    <submittedName>
        <fullName evidence="9">Anion permease</fullName>
    </submittedName>
</protein>
<evidence type="ECO:0000313" key="9">
    <source>
        <dbReference type="EMBL" id="MCJ8501190.1"/>
    </source>
</evidence>
<evidence type="ECO:0000313" key="10">
    <source>
        <dbReference type="Proteomes" id="UP001165427"/>
    </source>
</evidence>
<evidence type="ECO:0000256" key="1">
    <source>
        <dbReference type="ARBA" id="ARBA00004141"/>
    </source>
</evidence>
<feature type="transmembrane region" description="Helical" evidence="7">
    <location>
        <begin position="99"/>
        <end position="125"/>
    </location>
</feature>
<evidence type="ECO:0000256" key="5">
    <source>
        <dbReference type="ARBA" id="ARBA00022989"/>
    </source>
</evidence>
<dbReference type="PROSITE" id="PS51202">
    <property type="entry name" value="RCK_C"/>
    <property type="match status" value="2"/>
</dbReference>
<dbReference type="GO" id="GO:0008324">
    <property type="term" value="F:monoatomic cation transmembrane transporter activity"/>
    <property type="evidence" value="ECO:0007669"/>
    <property type="project" value="InterPro"/>
</dbReference>
<dbReference type="EMBL" id="JALJRB010000011">
    <property type="protein sequence ID" value="MCJ8501190.1"/>
    <property type="molecule type" value="Genomic_DNA"/>
</dbReference>
<dbReference type="SUPFAM" id="SSF116726">
    <property type="entry name" value="TrkA C-terminal domain-like"/>
    <property type="match status" value="2"/>
</dbReference>
<feature type="transmembrane region" description="Helical" evidence="7">
    <location>
        <begin position="451"/>
        <end position="469"/>
    </location>
</feature>
<keyword evidence="10" id="KW-1185">Reference proteome</keyword>
<feature type="transmembrane region" description="Helical" evidence="7">
    <location>
        <begin position="404"/>
        <end position="421"/>
    </location>
</feature>
<feature type="transmembrane region" description="Helical" evidence="7">
    <location>
        <begin position="175"/>
        <end position="198"/>
    </location>
</feature>
<comment type="subcellular location">
    <subcellularLocation>
        <location evidence="1">Membrane</location>
        <topology evidence="1">Multi-pass membrane protein</topology>
    </subcellularLocation>
</comment>
<evidence type="ECO:0000256" key="6">
    <source>
        <dbReference type="ARBA" id="ARBA00023136"/>
    </source>
</evidence>
<feature type="transmembrane region" description="Helical" evidence="7">
    <location>
        <begin position="489"/>
        <end position="509"/>
    </location>
</feature>
<feature type="transmembrane region" description="Helical" evidence="7">
    <location>
        <begin position="9"/>
        <end position="25"/>
    </location>
</feature>
<accession>A0AA41R544</accession>
<name>A0AA41R544_9BACT</name>
<dbReference type="GO" id="GO:0005886">
    <property type="term" value="C:plasma membrane"/>
    <property type="evidence" value="ECO:0007669"/>
    <property type="project" value="TreeGrafter"/>
</dbReference>
<evidence type="ECO:0000256" key="3">
    <source>
        <dbReference type="ARBA" id="ARBA00022692"/>
    </source>
</evidence>
<comment type="caution">
    <text evidence="9">The sequence shown here is derived from an EMBL/GenBank/DDBJ whole genome shotgun (WGS) entry which is preliminary data.</text>
</comment>
<dbReference type="GO" id="GO:0006813">
    <property type="term" value="P:potassium ion transport"/>
    <property type="evidence" value="ECO:0007669"/>
    <property type="project" value="InterPro"/>
</dbReference>
<dbReference type="RefSeq" id="WP_246907825.1">
    <property type="nucleotide sequence ID" value="NZ_JALJRB010000011.1"/>
</dbReference>
<dbReference type="AlphaFoldDB" id="A0AA41R544"/>
<dbReference type="InterPro" id="IPR051679">
    <property type="entry name" value="DASS-Related_Transporters"/>
</dbReference>
<evidence type="ECO:0000259" key="8">
    <source>
        <dbReference type="PROSITE" id="PS51202"/>
    </source>
</evidence>
<feature type="domain" description="RCK C-terminal" evidence="8">
    <location>
        <begin position="210"/>
        <end position="297"/>
    </location>
</feature>
<evidence type="ECO:0000256" key="4">
    <source>
        <dbReference type="ARBA" id="ARBA00022737"/>
    </source>
</evidence>
<dbReference type="InterPro" id="IPR036721">
    <property type="entry name" value="RCK_C_sf"/>
</dbReference>